<evidence type="ECO:0000313" key="10">
    <source>
        <dbReference type="EMBL" id="SEG65608.1"/>
    </source>
</evidence>
<dbReference type="GO" id="GO:0006813">
    <property type="term" value="P:potassium ion transport"/>
    <property type="evidence" value="ECO:0007669"/>
    <property type="project" value="InterPro"/>
</dbReference>
<feature type="transmembrane region" description="Helical" evidence="8">
    <location>
        <begin position="52"/>
        <end position="70"/>
    </location>
</feature>
<evidence type="ECO:0000259" key="9">
    <source>
        <dbReference type="PROSITE" id="PS51202"/>
    </source>
</evidence>
<dbReference type="SUPFAM" id="SSF116726">
    <property type="entry name" value="TrkA C-terminal domain-like"/>
    <property type="match status" value="2"/>
</dbReference>
<dbReference type="PROSITE" id="PS51202">
    <property type="entry name" value="RCK_C"/>
    <property type="match status" value="2"/>
</dbReference>
<feature type="compositionally biased region" description="Low complexity" evidence="7">
    <location>
        <begin position="297"/>
        <end position="306"/>
    </location>
</feature>
<comment type="subcellular location">
    <subcellularLocation>
        <location evidence="1">Membrane</location>
        <topology evidence="1">Multi-pass membrane protein</topology>
    </subcellularLocation>
</comment>
<evidence type="ECO:0000256" key="8">
    <source>
        <dbReference type="SAM" id="Phobius"/>
    </source>
</evidence>
<dbReference type="InterPro" id="IPR006037">
    <property type="entry name" value="RCK_C"/>
</dbReference>
<feature type="transmembrane region" description="Helical" evidence="8">
    <location>
        <begin position="423"/>
        <end position="450"/>
    </location>
</feature>
<reference evidence="10 11" key="1">
    <citation type="submission" date="2016-10" db="EMBL/GenBank/DDBJ databases">
        <authorList>
            <person name="de Groot N.N."/>
        </authorList>
    </citation>
    <scope>NUCLEOTIDE SEQUENCE [LARGE SCALE GENOMIC DNA]</scope>
    <source>
        <strain evidence="10 11">DSM 22012</strain>
    </source>
</reference>
<dbReference type="AlphaFoldDB" id="A0A1H6BY43"/>
<dbReference type="OrthoDB" id="9809303at2"/>
<feature type="transmembrane region" description="Helical" evidence="8">
    <location>
        <begin position="554"/>
        <end position="572"/>
    </location>
</feature>
<name>A0A1H6BY43_9GAMM</name>
<feature type="transmembrane region" description="Helical" evidence="8">
    <location>
        <begin position="470"/>
        <end position="488"/>
    </location>
</feature>
<dbReference type="InterPro" id="IPR051679">
    <property type="entry name" value="DASS-Related_Transporters"/>
</dbReference>
<keyword evidence="2" id="KW-0813">Transport</keyword>
<sequence length="615" mass="64951">MTQDQWLIVIILLATMLMFIWGRWRHDMVAGGALLACVVTGLIEADEAFLGFAHPAVVTVACVLVLSRALQFSGAVDVLARHVLPKKAGATLSLFALTLLGAVLSGFMNNVGAMALLMPVAMQLSGRLDLTPGQTLMPLAFGTILGGLTTLIGTPPNLIVSGFRNESLGSNFSMFDFTAVGLPVALLSVLFIALLGWRLVPARKPPGRESFETGAYITEARVGDSSKAAGKRLGEIETELEEVDAQIIGLVRNEVRVNVPTSARRIQAGDILIIEADVEALAGVLGSLGLELEEAESSAGESQQQSSEHDAAEAEEGADKEERDSDRNSGEGLTMMELVVRAESRLEGRSARDIQLRTRYGLNLLAVSREGSPMKTRLRTLKIRPGDLLLMQGAEEALSDFAADNGCVPLAERELRIPDRGKALAASLIMLASVLAAAFAVLPTAIAFAAGVLATMVMRTLPLRAVYDAIDWPVIILLGALMPVAAVLEKTGTAALIAELLMEHVAQGSALVAIGLILVLTMLVSCVVNNAATAAAMCPIALGTAATLGVNDDAFLMAVAIGASCAFLTPIGHQNNTLILGPGGFHFSDYWRLGLPVSLLVAVISIPLLFWVWPL</sequence>
<keyword evidence="3 8" id="KW-0812">Transmembrane</keyword>
<feature type="transmembrane region" description="Helical" evidence="8">
    <location>
        <begin position="509"/>
        <end position="542"/>
    </location>
</feature>
<dbReference type="PANTHER" id="PTHR43652:SF2">
    <property type="entry name" value="BASIC AMINO ACID ANTIPORTER YFCC-RELATED"/>
    <property type="match status" value="1"/>
</dbReference>
<dbReference type="RefSeq" id="WP_104003880.1">
    <property type="nucleotide sequence ID" value="NZ_FNVQ01000003.1"/>
</dbReference>
<accession>A0A1H6BY43</accession>
<keyword evidence="11" id="KW-1185">Reference proteome</keyword>
<feature type="region of interest" description="Disordered" evidence="7">
    <location>
        <begin position="293"/>
        <end position="334"/>
    </location>
</feature>
<keyword evidence="4" id="KW-0677">Repeat</keyword>
<feature type="compositionally biased region" description="Basic and acidic residues" evidence="7">
    <location>
        <begin position="320"/>
        <end position="329"/>
    </location>
</feature>
<evidence type="ECO:0000256" key="4">
    <source>
        <dbReference type="ARBA" id="ARBA00022737"/>
    </source>
</evidence>
<proteinExistence type="predicted"/>
<evidence type="ECO:0000256" key="2">
    <source>
        <dbReference type="ARBA" id="ARBA00022448"/>
    </source>
</evidence>
<keyword evidence="6 8" id="KW-0472">Membrane</keyword>
<evidence type="ECO:0000256" key="1">
    <source>
        <dbReference type="ARBA" id="ARBA00004141"/>
    </source>
</evidence>
<feature type="transmembrane region" description="Helical" evidence="8">
    <location>
        <begin position="593"/>
        <end position="613"/>
    </location>
</feature>
<feature type="domain" description="RCK C-terminal" evidence="9">
    <location>
        <begin position="323"/>
        <end position="407"/>
    </location>
</feature>
<feature type="transmembrane region" description="Helical" evidence="8">
    <location>
        <begin position="180"/>
        <end position="200"/>
    </location>
</feature>
<dbReference type="InterPro" id="IPR036721">
    <property type="entry name" value="RCK_C_sf"/>
</dbReference>
<feature type="transmembrane region" description="Helical" evidence="8">
    <location>
        <begin position="139"/>
        <end position="160"/>
    </location>
</feature>
<dbReference type="PANTHER" id="PTHR43652">
    <property type="entry name" value="BASIC AMINO ACID ANTIPORTER YFCC-RELATED"/>
    <property type="match status" value="1"/>
</dbReference>
<feature type="transmembrane region" description="Helical" evidence="8">
    <location>
        <begin position="90"/>
        <end position="118"/>
    </location>
</feature>
<keyword evidence="5 8" id="KW-1133">Transmembrane helix</keyword>
<evidence type="ECO:0000256" key="3">
    <source>
        <dbReference type="ARBA" id="ARBA00022692"/>
    </source>
</evidence>
<feature type="transmembrane region" description="Helical" evidence="8">
    <location>
        <begin position="5"/>
        <end position="22"/>
    </location>
</feature>
<evidence type="ECO:0000256" key="5">
    <source>
        <dbReference type="ARBA" id="ARBA00022989"/>
    </source>
</evidence>
<dbReference type="Pfam" id="PF03600">
    <property type="entry name" value="CitMHS"/>
    <property type="match status" value="1"/>
</dbReference>
<gene>
    <name evidence="10" type="ORF">SAMN05444390_1036</name>
</gene>
<evidence type="ECO:0000256" key="7">
    <source>
        <dbReference type="SAM" id="MobiDB-lite"/>
    </source>
</evidence>
<dbReference type="InterPro" id="IPR004680">
    <property type="entry name" value="Cit_transptr-like_dom"/>
</dbReference>
<dbReference type="EMBL" id="FNVQ01000003">
    <property type="protein sequence ID" value="SEG65608.1"/>
    <property type="molecule type" value="Genomic_DNA"/>
</dbReference>
<evidence type="ECO:0000313" key="11">
    <source>
        <dbReference type="Proteomes" id="UP000236745"/>
    </source>
</evidence>
<dbReference type="Proteomes" id="UP000236745">
    <property type="component" value="Unassembled WGS sequence"/>
</dbReference>
<feature type="domain" description="RCK C-terminal" evidence="9">
    <location>
        <begin position="204"/>
        <end position="291"/>
    </location>
</feature>
<evidence type="ECO:0000256" key="6">
    <source>
        <dbReference type="ARBA" id="ARBA00023136"/>
    </source>
</evidence>
<dbReference type="Gene3D" id="3.30.70.1450">
    <property type="entry name" value="Regulator of K+ conductance, C-terminal domain"/>
    <property type="match status" value="2"/>
</dbReference>
<dbReference type="GO" id="GO:0008324">
    <property type="term" value="F:monoatomic cation transmembrane transporter activity"/>
    <property type="evidence" value="ECO:0007669"/>
    <property type="project" value="InterPro"/>
</dbReference>
<protein>
    <submittedName>
        <fullName evidence="10">Di-and tricarboxylate transporter</fullName>
    </submittedName>
</protein>
<dbReference type="Pfam" id="PF02080">
    <property type="entry name" value="TrkA_C"/>
    <property type="match status" value="2"/>
</dbReference>
<organism evidence="10 11">
    <name type="scientific">Marinobacterium lutimaris</name>
    <dbReference type="NCBI Taxonomy" id="568106"/>
    <lineage>
        <taxon>Bacteria</taxon>
        <taxon>Pseudomonadati</taxon>
        <taxon>Pseudomonadota</taxon>
        <taxon>Gammaproteobacteria</taxon>
        <taxon>Oceanospirillales</taxon>
        <taxon>Oceanospirillaceae</taxon>
        <taxon>Marinobacterium</taxon>
    </lineage>
</organism>
<dbReference type="GO" id="GO:0005886">
    <property type="term" value="C:plasma membrane"/>
    <property type="evidence" value="ECO:0007669"/>
    <property type="project" value="TreeGrafter"/>
</dbReference>